<evidence type="ECO:0000313" key="3">
    <source>
        <dbReference type="EMBL" id="RUO47493.1"/>
    </source>
</evidence>
<dbReference type="Proteomes" id="UP000286985">
    <property type="component" value="Unassembled WGS sequence"/>
</dbReference>
<dbReference type="EMBL" id="PIPU01000004">
    <property type="protein sequence ID" value="RUO47493.1"/>
    <property type="molecule type" value="Genomic_DNA"/>
</dbReference>
<dbReference type="OrthoDB" id="9812747at2"/>
<protein>
    <submittedName>
        <fullName evidence="3">Zn-dependent hydrolase</fullName>
    </submittedName>
</protein>
<dbReference type="RefSeq" id="WP_092840371.1">
    <property type="nucleotide sequence ID" value="NZ_FPCF01000003.1"/>
</dbReference>
<evidence type="ECO:0000256" key="1">
    <source>
        <dbReference type="ARBA" id="ARBA00022723"/>
    </source>
</evidence>
<dbReference type="GO" id="GO:0005737">
    <property type="term" value="C:cytoplasm"/>
    <property type="evidence" value="ECO:0007669"/>
    <property type="project" value="TreeGrafter"/>
</dbReference>
<dbReference type="PANTHER" id="PTHR23422:SF9">
    <property type="entry name" value="ZN-DEPENDENT HYDROLASE"/>
    <property type="match status" value="1"/>
</dbReference>
<keyword evidence="2 3" id="KW-0378">Hydrolase</keyword>
<dbReference type="STRING" id="519452.SAMN04488139_1680"/>
<reference evidence="4" key="1">
    <citation type="journal article" date="2018" name="Front. Microbiol.">
        <title>Genome-Based Analysis Reveals the Taxonomy and Diversity of the Family Idiomarinaceae.</title>
        <authorList>
            <person name="Liu Y."/>
            <person name="Lai Q."/>
            <person name="Shao Z."/>
        </authorList>
    </citation>
    <scope>NUCLEOTIDE SEQUENCE [LARGE SCALE GENOMIC DNA]</scope>
    <source>
        <strain evidence="4">908033</strain>
    </source>
</reference>
<dbReference type="GO" id="GO:0008239">
    <property type="term" value="F:dipeptidyl-peptidase activity"/>
    <property type="evidence" value="ECO:0007669"/>
    <property type="project" value="TreeGrafter"/>
</dbReference>
<keyword evidence="1" id="KW-0479">Metal-binding</keyword>
<dbReference type="InterPro" id="IPR039461">
    <property type="entry name" value="Peptidase_M49"/>
</dbReference>
<accession>A0A432XFG6</accession>
<organism evidence="3 4">
    <name type="scientific">Pseudidiomarina donghaiensis</name>
    <dbReference type="NCBI Taxonomy" id="519452"/>
    <lineage>
        <taxon>Bacteria</taxon>
        <taxon>Pseudomonadati</taxon>
        <taxon>Pseudomonadota</taxon>
        <taxon>Gammaproteobacteria</taxon>
        <taxon>Alteromonadales</taxon>
        <taxon>Idiomarinaceae</taxon>
        <taxon>Pseudidiomarina</taxon>
    </lineage>
</organism>
<dbReference type="Pfam" id="PF03571">
    <property type="entry name" value="Peptidase_M49"/>
    <property type="match status" value="1"/>
</dbReference>
<comment type="caution">
    <text evidence="3">The sequence shown here is derived from an EMBL/GenBank/DDBJ whole genome shotgun (WGS) entry which is preliminary data.</text>
</comment>
<proteinExistence type="predicted"/>
<sequence>MNNTLKTTLSAAALSLILAGCGQEPAPVESAQVEMAPTNLVASAESRLDIYYPVDLTADLSHLSDRQRHVVELLIEASEIMDNLFWHQAYGASKSSLLSRIEDQRVVKFADINYGPWDRLNNNKPFLTGFDAKPAGANFYPADMTKAEFEAAEFPGKIDLYTLVRRNDQGELYAIPYNEAYRSELERAAALLREAAEFAEDEGFKNYLTMRADAFLSNQYQPSDFAWMDMTNNEIDVVIGPIESYEDQLYGYRAAFESYVLIKDMAWSEKLAMYAQHLPELQRNLPVADAYKAEVPGSGAQLNAYDVVYYAGHSNAGSKTIAINLPNDEEVQLQKGTRRLQLKNAMRAKFDAILVPIANELIVPEQRQHITFDAFFANTMFHEVAHGLGIKNLVGKEGTVREALKEHASALEEGKADILGLYMVTQLLEAGVITEGVLEDYYTTFLAGIFRSVRFGASSAHGKANMIRFNYFEQAGAFSRNEAGQYSVNMDAMRAAMNSLSEKILTLQGDGDYQGVGELFDTMGNIGPELQADLDRLSAADIPVDITFRQGKDVLGI</sequence>
<dbReference type="GO" id="GO:0046872">
    <property type="term" value="F:metal ion binding"/>
    <property type="evidence" value="ECO:0007669"/>
    <property type="project" value="UniProtKB-KW"/>
</dbReference>
<evidence type="ECO:0000313" key="4">
    <source>
        <dbReference type="Proteomes" id="UP000286985"/>
    </source>
</evidence>
<dbReference type="AlphaFoldDB" id="A0A432XFG6"/>
<dbReference type="Gene3D" id="3.30.540.30">
    <property type="match status" value="1"/>
</dbReference>
<keyword evidence="4" id="KW-1185">Reference proteome</keyword>
<name>A0A432XFG6_9GAMM</name>
<gene>
    <name evidence="3" type="ORF">CWE24_09280</name>
</gene>
<evidence type="ECO:0000256" key="2">
    <source>
        <dbReference type="ARBA" id="ARBA00022801"/>
    </source>
</evidence>
<dbReference type="PANTHER" id="PTHR23422">
    <property type="entry name" value="DIPEPTIDYL PEPTIDASE III-RELATED"/>
    <property type="match status" value="1"/>
</dbReference>
<dbReference type="PROSITE" id="PS51257">
    <property type="entry name" value="PROKAR_LIPOPROTEIN"/>
    <property type="match status" value="1"/>
</dbReference>